<dbReference type="GO" id="GO:0005576">
    <property type="term" value="C:extracellular region"/>
    <property type="evidence" value="ECO:0007669"/>
    <property type="project" value="UniProtKB-SubCell"/>
</dbReference>
<evidence type="ECO:0000256" key="6">
    <source>
        <dbReference type="ARBA" id="ARBA00023143"/>
    </source>
</evidence>
<evidence type="ECO:0000259" key="9">
    <source>
        <dbReference type="Pfam" id="PF06429"/>
    </source>
</evidence>
<feature type="domain" description="Flagellar basal-body/hook protein C-terminal" evidence="9">
    <location>
        <begin position="411"/>
        <end position="453"/>
    </location>
</feature>
<evidence type="ECO:0000256" key="4">
    <source>
        <dbReference type="ARBA" id="ARBA00016244"/>
    </source>
</evidence>
<dbReference type="PANTHER" id="PTHR30033:SF1">
    <property type="entry name" value="FLAGELLAR HOOK-ASSOCIATED PROTEIN 1"/>
    <property type="match status" value="1"/>
</dbReference>
<evidence type="ECO:0000259" key="10">
    <source>
        <dbReference type="Pfam" id="PF22638"/>
    </source>
</evidence>
<dbReference type="Pfam" id="PF22638">
    <property type="entry name" value="FlgK_D1"/>
    <property type="match status" value="1"/>
</dbReference>
<dbReference type="GO" id="GO:0005198">
    <property type="term" value="F:structural molecule activity"/>
    <property type="evidence" value="ECO:0007669"/>
    <property type="project" value="UniProtKB-UniRule"/>
</dbReference>
<dbReference type="PANTHER" id="PTHR30033">
    <property type="entry name" value="FLAGELLAR HOOK-ASSOCIATED PROTEIN 1"/>
    <property type="match status" value="1"/>
</dbReference>
<keyword evidence="11" id="KW-0966">Cell projection</keyword>
<dbReference type="NCBIfam" id="TIGR02492">
    <property type="entry name" value="flgK_ends"/>
    <property type="match status" value="1"/>
</dbReference>
<reference evidence="12" key="2">
    <citation type="submission" date="2014-11" db="EMBL/GenBank/DDBJ databases">
        <title>Draft genome sequence of Hydrogenophaga intermedia S1.</title>
        <authorList>
            <person name="Gan H.M."/>
            <person name="Chew T.H."/>
            <person name="Stolz A."/>
        </authorList>
    </citation>
    <scope>NUCLEOTIDE SEQUENCE [LARGE SCALE GENOMIC DNA]</scope>
    <source>
        <strain evidence="12">S1</strain>
    </source>
</reference>
<evidence type="ECO:0000256" key="3">
    <source>
        <dbReference type="ARBA" id="ARBA00009677"/>
    </source>
</evidence>
<dbReference type="InterPro" id="IPR010930">
    <property type="entry name" value="Flg_bb/hook_C_dom"/>
</dbReference>
<keyword evidence="12" id="KW-1185">Reference proteome</keyword>
<keyword evidence="6 7" id="KW-0975">Bacterial flagellum</keyword>
<evidence type="ECO:0000256" key="5">
    <source>
        <dbReference type="ARBA" id="ARBA00022525"/>
    </source>
</evidence>
<proteinExistence type="inferred from homology"/>
<evidence type="ECO:0000259" key="8">
    <source>
        <dbReference type="Pfam" id="PF00460"/>
    </source>
</evidence>
<dbReference type="Pfam" id="PF00460">
    <property type="entry name" value="Flg_bb_rod"/>
    <property type="match status" value="1"/>
</dbReference>
<gene>
    <name evidence="7" type="primary">flgK</name>
    <name evidence="11" type="ORF">BN948_01602</name>
</gene>
<dbReference type="InterPro" id="IPR002371">
    <property type="entry name" value="FlgK"/>
</dbReference>
<dbReference type="PRINTS" id="PR01005">
    <property type="entry name" value="FLGHOOKAP1"/>
</dbReference>
<dbReference type="AlphaFoldDB" id="A0A1L1PGQ8"/>
<comment type="similarity">
    <text evidence="3 7">Belongs to the flagella basal body rod proteins family.</text>
</comment>
<dbReference type="SUPFAM" id="SSF64518">
    <property type="entry name" value="Phase 1 flagellin"/>
    <property type="match status" value="1"/>
</dbReference>
<organism evidence="11 12">
    <name type="scientific">Hydrogenophaga intermedia</name>
    <dbReference type="NCBI Taxonomy" id="65786"/>
    <lineage>
        <taxon>Bacteria</taxon>
        <taxon>Pseudomonadati</taxon>
        <taxon>Pseudomonadota</taxon>
        <taxon>Betaproteobacteria</taxon>
        <taxon>Burkholderiales</taxon>
        <taxon>Comamonadaceae</taxon>
        <taxon>Hydrogenophaga</taxon>
    </lineage>
</organism>
<sequence length="457" mass="47709">MKIQQIALSGAMAAQAALNTTSHNIANAMTPGFTRQGPLFGAVGPTAAGAAGSGNGVQVPSLIRFSDGYKSLQLWAAASELGRFETAQPYLKQIEQVMSGEGSSLNKGLDAFFGALNAASVDPNSAPLRQQIITEAEALAQRFNGLNQVLVNQRLSIGQQRGAMVTQINSLSEQIAKLNGEITAAESLNINPSGLIDERDLRIDELAKLAGLSVVDQPDGSRSVSLTSGVPLVVGAVAGRMEMVNQLDGSQTVEVQFAKESFKVRTDGLSGQLGGLYEFEDGVLMPTIGSVASLAEELATRVNGQLALGFAPDGSPGVDLFVFNGADGLLSVRPGATGDELAFSSDPLQAGNSDNLLAIIGLQNQSVPIAGLGTVRMGDVYTQLLGGIGIRSQQSQASFTTATTVRDQAQQSWASTSSVNTDEEAINLVQYQQMYTANMKVIQVAGELFDAVIGSLR</sequence>
<dbReference type="InterPro" id="IPR053927">
    <property type="entry name" value="FlgK_helical"/>
</dbReference>
<feature type="domain" description="Flagellar hook-associated protein FlgK helical" evidence="10">
    <location>
        <begin position="91"/>
        <end position="321"/>
    </location>
</feature>
<dbReference type="Proteomes" id="UP000028878">
    <property type="component" value="Unassembled WGS sequence"/>
</dbReference>
<evidence type="ECO:0000313" key="12">
    <source>
        <dbReference type="Proteomes" id="UP000028878"/>
    </source>
</evidence>
<dbReference type="Pfam" id="PF06429">
    <property type="entry name" value="Flg_bbr_C"/>
    <property type="match status" value="1"/>
</dbReference>
<protein>
    <recommendedName>
        <fullName evidence="4 7">Flagellar hook-associated protein 1</fullName>
        <shortName evidence="7">HAP1</shortName>
    </recommendedName>
</protein>
<reference evidence="12" key="1">
    <citation type="submission" date="2014-02" db="EMBL/GenBank/DDBJ databases">
        <authorList>
            <person name="Gan H."/>
        </authorList>
    </citation>
    <scope>NUCLEOTIDE SEQUENCE [LARGE SCALE GENOMIC DNA]</scope>
    <source>
        <strain evidence="12">S1</strain>
    </source>
</reference>
<dbReference type="EMBL" id="CCAE010000009">
    <property type="protein sequence ID" value="CDN87183.1"/>
    <property type="molecule type" value="Genomic_DNA"/>
</dbReference>
<accession>A0A1L1PGQ8</accession>
<dbReference type="GO" id="GO:0044780">
    <property type="term" value="P:bacterial-type flagellum assembly"/>
    <property type="evidence" value="ECO:0007669"/>
    <property type="project" value="InterPro"/>
</dbReference>
<feature type="domain" description="Flagellar basal body rod protein N-terminal" evidence="8">
    <location>
        <begin position="5"/>
        <end position="34"/>
    </location>
</feature>
<evidence type="ECO:0000256" key="1">
    <source>
        <dbReference type="ARBA" id="ARBA00004365"/>
    </source>
</evidence>
<dbReference type="InterPro" id="IPR001444">
    <property type="entry name" value="Flag_bb_rod_N"/>
</dbReference>
<dbReference type="RefSeq" id="WP_009518091.1">
    <property type="nucleotide sequence ID" value="NZ_CCAE010000009.1"/>
</dbReference>
<comment type="subcellular location">
    <subcellularLocation>
        <location evidence="1 7">Bacterial flagellum</location>
    </subcellularLocation>
    <subcellularLocation>
        <location evidence="2 7">Secreted</location>
    </subcellularLocation>
</comment>
<evidence type="ECO:0000256" key="2">
    <source>
        <dbReference type="ARBA" id="ARBA00004613"/>
    </source>
</evidence>
<keyword evidence="11" id="KW-0969">Cilium</keyword>
<evidence type="ECO:0000313" key="11">
    <source>
        <dbReference type="EMBL" id="CDN87183.1"/>
    </source>
</evidence>
<keyword evidence="5 7" id="KW-0964">Secreted</keyword>
<keyword evidence="11" id="KW-0282">Flagellum</keyword>
<evidence type="ECO:0000256" key="7">
    <source>
        <dbReference type="RuleBase" id="RU362065"/>
    </source>
</evidence>
<name>A0A1L1PGQ8_HYDIT</name>
<dbReference type="GO" id="GO:0009424">
    <property type="term" value="C:bacterial-type flagellum hook"/>
    <property type="evidence" value="ECO:0007669"/>
    <property type="project" value="UniProtKB-UniRule"/>
</dbReference>